<dbReference type="AlphaFoldDB" id="U6LTK0"/>
<dbReference type="PANTHER" id="PTHR43247">
    <property type="entry name" value="PHOSPHOSERINE AMINOTRANSFERASE"/>
    <property type="match status" value="1"/>
</dbReference>
<gene>
    <name evidence="5" type="ORF">EBH_0039410</name>
</gene>
<dbReference type="Gene3D" id="3.40.640.10">
    <property type="entry name" value="Type I PLP-dependent aspartate aminotransferase-like (Major domain)"/>
    <property type="match status" value="1"/>
</dbReference>
<dbReference type="InterPro" id="IPR022278">
    <property type="entry name" value="Pser_aminoTfrase"/>
</dbReference>
<reference evidence="5" key="2">
    <citation type="submission" date="2013-10" db="EMBL/GenBank/DDBJ databases">
        <authorList>
            <person name="Aslett M."/>
        </authorList>
    </citation>
    <scope>NUCLEOTIDE SEQUENCE [LARGE SCALE GENOMIC DNA]</scope>
    <source>
        <strain evidence="5">Houghton</strain>
    </source>
</reference>
<evidence type="ECO:0000313" key="5">
    <source>
        <dbReference type="EMBL" id="CDJ51125.1"/>
    </source>
</evidence>
<dbReference type="PANTHER" id="PTHR43247:SF1">
    <property type="entry name" value="PHOSPHOSERINE AMINOTRANSFERASE"/>
    <property type="match status" value="1"/>
</dbReference>
<reference evidence="5" key="1">
    <citation type="submission" date="2013-10" db="EMBL/GenBank/DDBJ databases">
        <title>Genomic analysis of the causative agents of coccidiosis in chickens.</title>
        <authorList>
            <person name="Reid A.J."/>
            <person name="Blake D."/>
            <person name="Billington K."/>
            <person name="Browne H."/>
            <person name="Dunn M."/>
            <person name="Hung S."/>
            <person name="Kawahara F."/>
            <person name="Miranda-Saavedra D."/>
            <person name="Mourier T."/>
            <person name="Nagra H."/>
            <person name="Otto T.D."/>
            <person name="Rawlings N."/>
            <person name="Sanchez A."/>
            <person name="Sanders M."/>
            <person name="Subramaniam C."/>
            <person name="Tay Y."/>
            <person name="Dear P."/>
            <person name="Doerig C."/>
            <person name="Gruber A."/>
            <person name="Parkinson J."/>
            <person name="Shirley M."/>
            <person name="Wan K.L."/>
            <person name="Berriman M."/>
            <person name="Tomley F."/>
            <person name="Pain A."/>
        </authorList>
    </citation>
    <scope>NUCLEOTIDE SEQUENCE [LARGE SCALE GENOMIC DNA]</scope>
    <source>
        <strain evidence="5">Houghton</strain>
    </source>
</reference>
<keyword evidence="5" id="KW-0032">Aminotransferase</keyword>
<dbReference type="OrthoDB" id="1703350at2759"/>
<keyword evidence="2 5" id="KW-0808">Transferase</keyword>
<protein>
    <submittedName>
        <fullName evidence="5">Phosphoserine aminotransferase, putative</fullName>
    </submittedName>
</protein>
<name>U6LTK0_9EIME</name>
<evidence type="ECO:0000256" key="2">
    <source>
        <dbReference type="ARBA" id="ARBA00022679"/>
    </source>
</evidence>
<dbReference type="InterPro" id="IPR015424">
    <property type="entry name" value="PyrdxlP-dep_Trfase"/>
</dbReference>
<keyword evidence="6" id="KW-1185">Reference proteome</keyword>
<proteinExistence type="predicted"/>
<organism evidence="5 6">
    <name type="scientific">Eimeria brunetti</name>
    <dbReference type="NCBI Taxonomy" id="51314"/>
    <lineage>
        <taxon>Eukaryota</taxon>
        <taxon>Sar</taxon>
        <taxon>Alveolata</taxon>
        <taxon>Apicomplexa</taxon>
        <taxon>Conoidasida</taxon>
        <taxon>Coccidia</taxon>
        <taxon>Eucoccidiorida</taxon>
        <taxon>Eimeriorina</taxon>
        <taxon>Eimeriidae</taxon>
        <taxon>Eimeria</taxon>
    </lineage>
</organism>
<accession>U6LTK0</accession>
<evidence type="ECO:0000256" key="1">
    <source>
        <dbReference type="ARBA" id="ARBA00001933"/>
    </source>
</evidence>
<evidence type="ECO:0000256" key="4">
    <source>
        <dbReference type="ARBA" id="ARBA00029440"/>
    </source>
</evidence>
<dbReference type="Proteomes" id="UP000030750">
    <property type="component" value="Unassembled WGS sequence"/>
</dbReference>
<dbReference type="EMBL" id="HG712617">
    <property type="protein sequence ID" value="CDJ51125.1"/>
    <property type="molecule type" value="Genomic_DNA"/>
</dbReference>
<dbReference type="GO" id="GO:0030170">
    <property type="term" value="F:pyridoxal phosphate binding"/>
    <property type="evidence" value="ECO:0007669"/>
    <property type="project" value="TreeGrafter"/>
</dbReference>
<evidence type="ECO:0000256" key="3">
    <source>
        <dbReference type="ARBA" id="ARBA00022898"/>
    </source>
</evidence>
<comment type="pathway">
    <text evidence="4">Amino-acid biosynthesis.</text>
</comment>
<comment type="cofactor">
    <cofactor evidence="1">
        <name>pyridoxal 5'-phosphate</name>
        <dbReference type="ChEBI" id="CHEBI:597326"/>
    </cofactor>
</comment>
<dbReference type="GO" id="GO:0005737">
    <property type="term" value="C:cytoplasm"/>
    <property type="evidence" value="ECO:0007669"/>
    <property type="project" value="TreeGrafter"/>
</dbReference>
<dbReference type="InterPro" id="IPR015421">
    <property type="entry name" value="PyrdxlP-dep_Trfase_major"/>
</dbReference>
<dbReference type="GO" id="GO:0004648">
    <property type="term" value="F:O-phospho-L-serine:2-oxoglutarate aminotransferase activity"/>
    <property type="evidence" value="ECO:0007669"/>
    <property type="project" value="InterPro"/>
</dbReference>
<keyword evidence="3" id="KW-0663">Pyridoxal phosphate</keyword>
<dbReference type="VEuPathDB" id="ToxoDB:EBH_0039410"/>
<dbReference type="SUPFAM" id="SSF53383">
    <property type="entry name" value="PLP-dependent transferases"/>
    <property type="match status" value="1"/>
</dbReference>
<evidence type="ECO:0000313" key="6">
    <source>
        <dbReference type="Proteomes" id="UP000030750"/>
    </source>
</evidence>
<dbReference type="GO" id="GO:0006564">
    <property type="term" value="P:L-serine biosynthetic process"/>
    <property type="evidence" value="ECO:0007669"/>
    <property type="project" value="InterPro"/>
</dbReference>
<sequence>MAGGSTGQFAAEALNLFSEENNKADYAITGYWSRYAMREAQMFGETKEVTNAAKSNFCEIEPVDQWDLSPNAAHLHYCDNETIEGLEFRV</sequence>